<keyword evidence="9" id="KW-1185">Reference proteome</keyword>
<dbReference type="PANTHER" id="PTHR34001">
    <property type="entry name" value="BLL7405 PROTEIN"/>
    <property type="match status" value="1"/>
</dbReference>
<dbReference type="EMBL" id="JAFCLK010000040">
    <property type="protein sequence ID" value="MBR1140410.1"/>
    <property type="molecule type" value="Genomic_DNA"/>
</dbReference>
<feature type="domain" description="Outer membrane protein beta-barrel" evidence="7">
    <location>
        <begin position="45"/>
        <end position="227"/>
    </location>
</feature>
<sequence>MTKRVLIGAAGLLAAGLVASPSFGADQTERVYYNYSRPKPVFEPNYDWSGFYVGVNVGGGKAHACWDDAFSFGVLNSPAISEGCHSTSGAIAGGQAGYRWQSAFAVLGVEAQGDWANLRGSNISQLDPTLTNRTITDAIGLFTGQAGAAWQNVLWYIKGGAAITNDKYDGLITGTSVLNDRASGTRWGGTIGTGIEIGFAPNWSVGIEYDHLFIPSRSISFTSLNAAVAPIGMQTRVDNVREGVDMATVRVNYRFGGPIVAKY</sequence>
<evidence type="ECO:0000256" key="2">
    <source>
        <dbReference type="ARBA" id="ARBA00022729"/>
    </source>
</evidence>
<protein>
    <submittedName>
        <fullName evidence="8">Outer membrane beta-barrel protein</fullName>
    </submittedName>
</protein>
<reference evidence="9" key="1">
    <citation type="journal article" date="2021" name="ISME J.">
        <title>Evolutionary origin and ecological implication of a unique nif island in free-living Bradyrhizobium lineages.</title>
        <authorList>
            <person name="Tao J."/>
        </authorList>
    </citation>
    <scope>NUCLEOTIDE SEQUENCE [LARGE SCALE GENOMIC DNA]</scope>
    <source>
        <strain evidence="9">SZCCT0094</strain>
    </source>
</reference>
<dbReference type="PANTHER" id="PTHR34001:SF3">
    <property type="entry name" value="BLL7405 PROTEIN"/>
    <property type="match status" value="1"/>
</dbReference>
<dbReference type="Proteomes" id="UP001314635">
    <property type="component" value="Unassembled WGS sequence"/>
</dbReference>
<evidence type="ECO:0000256" key="6">
    <source>
        <dbReference type="SAM" id="SignalP"/>
    </source>
</evidence>
<dbReference type="InterPro" id="IPR011250">
    <property type="entry name" value="OMP/PagP_B-barrel"/>
</dbReference>
<evidence type="ECO:0000256" key="5">
    <source>
        <dbReference type="ARBA" id="ARBA00038306"/>
    </source>
</evidence>
<feature type="signal peptide" evidence="6">
    <location>
        <begin position="1"/>
        <end position="24"/>
    </location>
</feature>
<comment type="caution">
    <text evidence="8">The sequence shown here is derived from an EMBL/GenBank/DDBJ whole genome shotgun (WGS) entry which is preliminary data.</text>
</comment>
<comment type="similarity">
    <text evidence="5">Belongs to the Omp25/RopB family.</text>
</comment>
<gene>
    <name evidence="8" type="ORF">JQ619_32105</name>
</gene>
<keyword evidence="2 6" id="KW-0732">Signal</keyword>
<dbReference type="SUPFAM" id="SSF56925">
    <property type="entry name" value="OMPA-like"/>
    <property type="match status" value="1"/>
</dbReference>
<proteinExistence type="inferred from homology"/>
<name>A0ABS5GGY7_9BRAD</name>
<evidence type="ECO:0000256" key="4">
    <source>
        <dbReference type="ARBA" id="ARBA00023237"/>
    </source>
</evidence>
<evidence type="ECO:0000313" key="9">
    <source>
        <dbReference type="Proteomes" id="UP001314635"/>
    </source>
</evidence>
<dbReference type="InterPro" id="IPR051692">
    <property type="entry name" value="OMP-like"/>
</dbReference>
<organism evidence="8 9">
    <name type="scientific">Bradyrhizobium denitrificans</name>
    <dbReference type="NCBI Taxonomy" id="2734912"/>
    <lineage>
        <taxon>Bacteria</taxon>
        <taxon>Pseudomonadati</taxon>
        <taxon>Pseudomonadota</taxon>
        <taxon>Alphaproteobacteria</taxon>
        <taxon>Hyphomicrobiales</taxon>
        <taxon>Nitrobacteraceae</taxon>
        <taxon>Bradyrhizobium</taxon>
    </lineage>
</organism>
<dbReference type="Gene3D" id="2.40.160.20">
    <property type="match status" value="1"/>
</dbReference>
<evidence type="ECO:0000256" key="3">
    <source>
        <dbReference type="ARBA" id="ARBA00023136"/>
    </source>
</evidence>
<keyword evidence="3" id="KW-0472">Membrane</keyword>
<accession>A0ABS5GGY7</accession>
<feature type="chain" id="PRO_5045251952" evidence="6">
    <location>
        <begin position="25"/>
        <end position="263"/>
    </location>
</feature>
<dbReference type="InterPro" id="IPR027385">
    <property type="entry name" value="Beta-barrel_OMP"/>
</dbReference>
<keyword evidence="4" id="KW-0998">Cell outer membrane</keyword>
<dbReference type="RefSeq" id="WP_041750427.1">
    <property type="nucleotide sequence ID" value="NZ_JAFCLK010000040.1"/>
</dbReference>
<comment type="subcellular location">
    <subcellularLocation>
        <location evidence="1">Cell outer membrane</location>
    </subcellularLocation>
</comment>
<evidence type="ECO:0000313" key="8">
    <source>
        <dbReference type="EMBL" id="MBR1140410.1"/>
    </source>
</evidence>
<dbReference type="Pfam" id="PF13505">
    <property type="entry name" value="OMP_b-brl"/>
    <property type="match status" value="1"/>
</dbReference>
<evidence type="ECO:0000259" key="7">
    <source>
        <dbReference type="Pfam" id="PF13505"/>
    </source>
</evidence>
<evidence type="ECO:0000256" key="1">
    <source>
        <dbReference type="ARBA" id="ARBA00004442"/>
    </source>
</evidence>